<dbReference type="PIRSF" id="PIRSF019313">
    <property type="entry name" value="UCP019313"/>
    <property type="match status" value="1"/>
</dbReference>
<protein>
    <submittedName>
        <fullName evidence="1">Cell division protein SepF</fullName>
    </submittedName>
</protein>
<dbReference type="STRING" id="1838285.SCAL_000601"/>
<dbReference type="InterPro" id="IPR038594">
    <property type="entry name" value="SepF-like_sf"/>
</dbReference>
<keyword evidence="1" id="KW-0132">Cell division</keyword>
<organism evidence="1 2">
    <name type="scientific">Candidatus Syntropharchaeum caldarium</name>
    <dbReference type="NCBI Taxonomy" id="1838285"/>
    <lineage>
        <taxon>Archaea</taxon>
        <taxon>Methanobacteriati</taxon>
        <taxon>Methanobacteriota</taxon>
        <taxon>Stenosarchaea group</taxon>
        <taxon>Methanomicrobia</taxon>
        <taxon>Methanosarcinales</taxon>
        <taxon>ANME-2 cluster</taxon>
        <taxon>Candidatus Syntropharchaeum</taxon>
    </lineage>
</organism>
<reference evidence="1" key="1">
    <citation type="submission" date="2016-05" db="EMBL/GenBank/DDBJ databases">
        <title>Microbial consortia oxidize butane by reversing methanogenesis.</title>
        <authorList>
            <person name="Laso-Perez R."/>
            <person name="Richter M."/>
            <person name="Wegener G."/>
            <person name="Musat F."/>
        </authorList>
    </citation>
    <scope>NUCLEOTIDE SEQUENCE [LARGE SCALE GENOMIC DNA]</scope>
    <source>
        <strain evidence="1">BOX2</strain>
    </source>
</reference>
<dbReference type="Proteomes" id="UP000186940">
    <property type="component" value="Unassembled WGS sequence"/>
</dbReference>
<evidence type="ECO:0000313" key="2">
    <source>
        <dbReference type="Proteomes" id="UP000186940"/>
    </source>
</evidence>
<evidence type="ECO:0000313" key="1">
    <source>
        <dbReference type="EMBL" id="OFV67961.1"/>
    </source>
</evidence>
<dbReference type="EMBL" id="LYOS01000002">
    <property type="protein sequence ID" value="OFV67961.1"/>
    <property type="molecule type" value="Genomic_DNA"/>
</dbReference>
<dbReference type="AlphaFoldDB" id="A0A1F2PB85"/>
<name>A0A1F2PB85_9EURY</name>
<gene>
    <name evidence="1" type="ORF">SCAL_000601</name>
</gene>
<comment type="caution">
    <text evidence="1">The sequence shown here is derived from an EMBL/GenBank/DDBJ whole genome shotgun (WGS) entry which is preliminary data.</text>
</comment>
<accession>A0A1F2PB85</accession>
<dbReference type="Pfam" id="PF04472">
    <property type="entry name" value="SepF"/>
    <property type="match status" value="1"/>
</dbReference>
<keyword evidence="2" id="KW-1185">Reference proteome</keyword>
<proteinExistence type="predicted"/>
<sequence length="124" mass="14210">MSKGFLNKLLDPHARTREEEYIDLDLAEYEEILDEEPAALFVKLAELTGVNDLPEIKKEVYNGNIVIVDISLIKNDKITMDRTTKELKQVVADIKGDIAMTEHDLVIVTPSNVRVDRKKLVRKY</sequence>
<keyword evidence="1" id="KW-0131">Cell cycle</keyword>
<dbReference type="InterPro" id="IPR012426">
    <property type="entry name" value="SepF_arc"/>
</dbReference>
<dbReference type="PATRIC" id="fig|1838285.3.peg.610"/>
<dbReference type="InterPro" id="IPR007561">
    <property type="entry name" value="Cell_div_SepF/SepF-rel"/>
</dbReference>
<dbReference type="Gene3D" id="3.30.110.150">
    <property type="entry name" value="SepF-like protein"/>
    <property type="match status" value="1"/>
</dbReference>
<dbReference type="GO" id="GO:0051301">
    <property type="term" value="P:cell division"/>
    <property type="evidence" value="ECO:0007669"/>
    <property type="project" value="UniProtKB-KW"/>
</dbReference>